<keyword evidence="2" id="KW-0548">Nucleotidyltransferase</keyword>
<reference evidence="8 9" key="1">
    <citation type="submission" date="2015-01" db="EMBL/GenBank/DDBJ databases">
        <title>Evolution of Trichinella species and genotypes.</title>
        <authorList>
            <person name="Korhonen P.K."/>
            <person name="Edoardo P."/>
            <person name="Giuseppe L.R."/>
            <person name="Gasser R.B."/>
        </authorList>
    </citation>
    <scope>NUCLEOTIDE SEQUENCE [LARGE SCALE GENOMIC DNA]</scope>
    <source>
        <strain evidence="8">ISS141</strain>
    </source>
</reference>
<feature type="domain" description="Reverse transcriptase RNase H-like" evidence="7">
    <location>
        <begin position="19"/>
        <end position="107"/>
    </location>
</feature>
<evidence type="ECO:0000313" key="8">
    <source>
        <dbReference type="EMBL" id="KRX94491.1"/>
    </source>
</evidence>
<dbReference type="Pfam" id="PF17917">
    <property type="entry name" value="RT_RNaseH"/>
    <property type="match status" value="1"/>
</dbReference>
<comment type="caution">
    <text evidence="8">The sequence shown here is derived from an EMBL/GenBank/DDBJ whole genome shotgun (WGS) entry which is preliminary data.</text>
</comment>
<dbReference type="GO" id="GO:0004519">
    <property type="term" value="F:endonuclease activity"/>
    <property type="evidence" value="ECO:0007669"/>
    <property type="project" value="UniProtKB-KW"/>
</dbReference>
<sequence>MRKDSLVLIVNWSVVTVIDDKLPFTAETNASHHATAVTLSQLLKLVAFYSRMLSNSEQRHSSVEEEACAIVEANRKWRHYLPGHHFHLITDKRSVAFMFNNSKPAKQGRTK</sequence>
<name>A0A0V0Y2X4_TRIPS</name>
<keyword evidence="3" id="KW-0540">Nuclease</keyword>
<dbReference type="InterPro" id="IPR041373">
    <property type="entry name" value="RT_RNaseH"/>
</dbReference>
<protein>
    <submittedName>
        <fullName evidence="8">Retrovirus-related Pol polyprotein from transposon 17.6</fullName>
    </submittedName>
</protein>
<dbReference type="InterPro" id="IPR043502">
    <property type="entry name" value="DNA/RNA_pol_sf"/>
</dbReference>
<dbReference type="Proteomes" id="UP000054815">
    <property type="component" value="Unassembled WGS sequence"/>
</dbReference>
<dbReference type="EMBL" id="JYDU01000071">
    <property type="protein sequence ID" value="KRX94491.1"/>
    <property type="molecule type" value="Genomic_DNA"/>
</dbReference>
<dbReference type="PANTHER" id="PTHR37984:SF5">
    <property type="entry name" value="PROTEIN NYNRIN-LIKE"/>
    <property type="match status" value="1"/>
</dbReference>
<evidence type="ECO:0000313" key="9">
    <source>
        <dbReference type="Proteomes" id="UP000054815"/>
    </source>
</evidence>
<dbReference type="STRING" id="6337.A0A0V0Y2X4"/>
<dbReference type="GO" id="GO:0016787">
    <property type="term" value="F:hydrolase activity"/>
    <property type="evidence" value="ECO:0007669"/>
    <property type="project" value="UniProtKB-KW"/>
</dbReference>
<evidence type="ECO:0000256" key="5">
    <source>
        <dbReference type="ARBA" id="ARBA00022801"/>
    </source>
</evidence>
<evidence type="ECO:0000256" key="2">
    <source>
        <dbReference type="ARBA" id="ARBA00022695"/>
    </source>
</evidence>
<organism evidence="8 9">
    <name type="scientific">Trichinella pseudospiralis</name>
    <name type="common">Parasitic roundworm</name>
    <dbReference type="NCBI Taxonomy" id="6337"/>
    <lineage>
        <taxon>Eukaryota</taxon>
        <taxon>Metazoa</taxon>
        <taxon>Ecdysozoa</taxon>
        <taxon>Nematoda</taxon>
        <taxon>Enoplea</taxon>
        <taxon>Dorylaimia</taxon>
        <taxon>Trichinellida</taxon>
        <taxon>Trichinellidae</taxon>
        <taxon>Trichinella</taxon>
    </lineage>
</organism>
<keyword evidence="1" id="KW-0808">Transferase</keyword>
<evidence type="ECO:0000256" key="3">
    <source>
        <dbReference type="ARBA" id="ARBA00022722"/>
    </source>
</evidence>
<evidence type="ECO:0000259" key="7">
    <source>
        <dbReference type="Pfam" id="PF17917"/>
    </source>
</evidence>
<keyword evidence="4" id="KW-0255">Endonuclease</keyword>
<keyword evidence="6" id="KW-0695">RNA-directed DNA polymerase</keyword>
<dbReference type="GO" id="GO:0003964">
    <property type="term" value="F:RNA-directed DNA polymerase activity"/>
    <property type="evidence" value="ECO:0007669"/>
    <property type="project" value="UniProtKB-KW"/>
</dbReference>
<dbReference type="SUPFAM" id="SSF56672">
    <property type="entry name" value="DNA/RNA polymerases"/>
    <property type="match status" value="1"/>
</dbReference>
<keyword evidence="5" id="KW-0378">Hydrolase</keyword>
<gene>
    <name evidence="8" type="primary">pol</name>
    <name evidence="8" type="ORF">T4E_6778</name>
</gene>
<proteinExistence type="predicted"/>
<dbReference type="AlphaFoldDB" id="A0A0V0Y2X4"/>
<evidence type="ECO:0000256" key="1">
    <source>
        <dbReference type="ARBA" id="ARBA00022679"/>
    </source>
</evidence>
<accession>A0A0V0Y2X4</accession>
<dbReference type="PANTHER" id="PTHR37984">
    <property type="entry name" value="PROTEIN CBG26694"/>
    <property type="match status" value="1"/>
</dbReference>
<dbReference type="InterPro" id="IPR050951">
    <property type="entry name" value="Retrovirus_Pol_polyprotein"/>
</dbReference>
<evidence type="ECO:0000256" key="4">
    <source>
        <dbReference type="ARBA" id="ARBA00022759"/>
    </source>
</evidence>
<evidence type="ECO:0000256" key="6">
    <source>
        <dbReference type="ARBA" id="ARBA00022918"/>
    </source>
</evidence>